<dbReference type="Proteomes" id="UP000004931">
    <property type="component" value="Unassembled WGS sequence"/>
</dbReference>
<comment type="function">
    <text evidence="1">Required for ubiquinone (coenzyme Q) biosynthesis. Binds hydrophobic ubiquinone biosynthetic intermediates via its SCP2 domain and is essential for the stability of the Ubi complex. May constitute a docking platform where Ubi enzymes assemble and access their SCP2-bound polyprenyl substrates.</text>
</comment>
<keyword evidence="1" id="KW-0831">Ubiquinone biosynthesis</keyword>
<dbReference type="GO" id="GO:0005737">
    <property type="term" value="C:cytoplasm"/>
    <property type="evidence" value="ECO:0007669"/>
    <property type="project" value="UniProtKB-SubCell"/>
</dbReference>
<evidence type="ECO:0000313" key="3">
    <source>
        <dbReference type="EMBL" id="EAW32584.1"/>
    </source>
</evidence>
<reference evidence="3 4" key="1">
    <citation type="journal article" date="2010" name="J. Bacteriol.">
        <title>Genome sequence of the oligotrophic marine Gammaproteobacterium HTCC2143, isolated from the Oregon Coast.</title>
        <authorList>
            <person name="Oh H.M."/>
            <person name="Kang I."/>
            <person name="Ferriera S."/>
            <person name="Giovannoni S.J."/>
            <person name="Cho J.C."/>
        </authorList>
    </citation>
    <scope>NUCLEOTIDE SEQUENCE [LARGE SCALE GENOMIC DNA]</scope>
    <source>
        <strain evidence="3 4">HTCC2143</strain>
    </source>
</reference>
<dbReference type="AlphaFoldDB" id="A0Y8Y0"/>
<feature type="domain" description="SCP2" evidence="2">
    <location>
        <begin position="19"/>
        <end position="117"/>
    </location>
</feature>
<dbReference type="Gene3D" id="3.30.1050.10">
    <property type="entry name" value="SCP2 sterol-binding domain"/>
    <property type="match status" value="1"/>
</dbReference>
<accession>A0Y8Y0</accession>
<dbReference type="PANTHER" id="PTHR38693">
    <property type="entry name" value="UBIQUINONE BIOSYNTHESIS PROTEIN UBIJ"/>
    <property type="match status" value="1"/>
</dbReference>
<dbReference type="InterPro" id="IPR003033">
    <property type="entry name" value="SCP2_sterol-bd_dom"/>
</dbReference>
<comment type="caution">
    <text evidence="3">The sequence shown here is derived from an EMBL/GenBank/DDBJ whole genome shotgun (WGS) entry which is preliminary data.</text>
</comment>
<comment type="similarity">
    <text evidence="1">Belongs to the UbiJ family.</text>
</comment>
<dbReference type="EMBL" id="AAVT01000001">
    <property type="protein sequence ID" value="EAW32584.1"/>
    <property type="molecule type" value="Genomic_DNA"/>
</dbReference>
<comment type="subcellular location">
    <subcellularLocation>
        <location evidence="1">Cytoplasm</location>
    </subcellularLocation>
</comment>
<dbReference type="SUPFAM" id="SSF55718">
    <property type="entry name" value="SCP-like"/>
    <property type="match status" value="1"/>
</dbReference>
<name>A0Y8Y0_9GAMM</name>
<organism evidence="3 4">
    <name type="scientific">marine gamma proteobacterium HTCC2143</name>
    <dbReference type="NCBI Taxonomy" id="247633"/>
    <lineage>
        <taxon>Bacteria</taxon>
        <taxon>Pseudomonadati</taxon>
        <taxon>Pseudomonadota</taxon>
        <taxon>Gammaproteobacteria</taxon>
        <taxon>Cellvibrionales</taxon>
        <taxon>Spongiibacteraceae</taxon>
        <taxon>BD1-7 clade</taxon>
    </lineage>
</organism>
<protein>
    <recommendedName>
        <fullName evidence="1">Ubiquinone biosynthesis accessory factor UbiJ</fullName>
    </recommendedName>
</protein>
<evidence type="ECO:0000313" key="4">
    <source>
        <dbReference type="Proteomes" id="UP000004931"/>
    </source>
</evidence>
<dbReference type="HAMAP" id="MF_02215">
    <property type="entry name" value="UbiJ"/>
    <property type="match status" value="1"/>
</dbReference>
<evidence type="ECO:0000259" key="2">
    <source>
        <dbReference type="Pfam" id="PF02036"/>
    </source>
</evidence>
<keyword evidence="4" id="KW-1185">Reference proteome</keyword>
<dbReference type="STRING" id="247633.GP2143_15051"/>
<proteinExistence type="inferred from homology"/>
<dbReference type="eggNOG" id="COG3165">
    <property type="taxonomic scope" value="Bacteria"/>
</dbReference>
<keyword evidence="1" id="KW-0963">Cytoplasm</keyword>
<dbReference type="InterPro" id="IPR038989">
    <property type="entry name" value="UbiJ"/>
</dbReference>
<dbReference type="UniPathway" id="UPA00232"/>
<evidence type="ECO:0000256" key="1">
    <source>
        <dbReference type="HAMAP-Rule" id="MF_02215"/>
    </source>
</evidence>
<dbReference type="GO" id="GO:0006744">
    <property type="term" value="P:ubiquinone biosynthetic process"/>
    <property type="evidence" value="ECO:0007669"/>
    <property type="project" value="UniProtKB-UniRule"/>
</dbReference>
<sequence length="217" mass="24456">MIVSNTLHTAAIATLEAAINKALQMDPATLIKLNTLQNHVFSLHCTAPELSLYFIPGENEIRLCSMFDGEANTRLTGSAQEFIKLATATDPASALINGDLELHGNSQALIHLQKIFKQLDIDWEASLASIFGDIIGHQMGRDIRRGVRFGLQALKGIKRQVDDYLIEESDLLPPRWQADRFYNDVDQLTMRTERLQAQIQKLWQSATDNLTINRREQ</sequence>
<gene>
    <name evidence="1" type="primary">ubiJ</name>
    <name evidence="3" type="ORF">GP2143_15051</name>
</gene>
<dbReference type="PANTHER" id="PTHR38693:SF1">
    <property type="entry name" value="UBIQUINONE BIOSYNTHESIS ACCESSORY FACTOR UBIJ"/>
    <property type="match status" value="1"/>
</dbReference>
<dbReference type="Pfam" id="PF02036">
    <property type="entry name" value="SCP2"/>
    <property type="match status" value="1"/>
</dbReference>
<comment type="pathway">
    <text evidence="1">Cofactor biosynthesis; ubiquinone biosynthesis.</text>
</comment>
<dbReference type="InterPro" id="IPR036527">
    <property type="entry name" value="SCP2_sterol-bd_dom_sf"/>
</dbReference>